<name>A0A520KGK2_9CREN</name>
<dbReference type="InterPro" id="IPR030374">
    <property type="entry name" value="PABS"/>
</dbReference>
<dbReference type="SUPFAM" id="SSF53335">
    <property type="entry name" value="S-adenosyl-L-methionine-dependent methyltransferases"/>
    <property type="match status" value="1"/>
</dbReference>
<accession>A0A520KGK2</accession>
<dbReference type="InterPro" id="IPR029063">
    <property type="entry name" value="SAM-dependent_MTases_sf"/>
</dbReference>
<dbReference type="PANTHER" id="PTHR43317">
    <property type="entry name" value="THERMOSPERMINE SYNTHASE ACAULIS5"/>
    <property type="match status" value="1"/>
</dbReference>
<evidence type="ECO:0000256" key="1">
    <source>
        <dbReference type="ARBA" id="ARBA00007867"/>
    </source>
</evidence>
<protein>
    <submittedName>
        <fullName evidence="6">Methyltransferase domain-containing protein</fullName>
    </submittedName>
</protein>
<dbReference type="PANTHER" id="PTHR43317:SF1">
    <property type="entry name" value="THERMOSPERMINE SYNTHASE ACAULIS5"/>
    <property type="match status" value="1"/>
</dbReference>
<evidence type="ECO:0000256" key="2">
    <source>
        <dbReference type="ARBA" id="ARBA00022679"/>
    </source>
</evidence>
<organism evidence="6 8">
    <name type="scientific">Thermoproteota archaeon</name>
    <dbReference type="NCBI Taxonomy" id="2056631"/>
    <lineage>
        <taxon>Archaea</taxon>
        <taxon>Thermoproteota</taxon>
    </lineage>
</organism>
<dbReference type="CDD" id="cd02440">
    <property type="entry name" value="AdoMet_MTases"/>
    <property type="match status" value="1"/>
</dbReference>
<evidence type="ECO:0000259" key="5">
    <source>
        <dbReference type="PROSITE" id="PS51006"/>
    </source>
</evidence>
<reference evidence="7 9" key="1">
    <citation type="journal article" date="2019" name="Nat. Microbiol.">
        <title>Expanding anaerobic alkane metabolism in the domain of Archaea.</title>
        <authorList>
            <person name="Wang Y."/>
            <person name="Wegener G."/>
            <person name="Hou J."/>
            <person name="Wang F."/>
            <person name="Xiao X."/>
        </authorList>
    </citation>
    <scope>NUCLEOTIDE SEQUENCE [LARGE SCALE GENOMIC DNA]</scope>
    <source>
        <strain evidence="7">WYZ-LMO11</strain>
    </source>
</reference>
<comment type="caution">
    <text evidence="4">Lacks conserved residue(s) required for the propagation of feature annotation.</text>
</comment>
<feature type="domain" description="PABS" evidence="5">
    <location>
        <begin position="77"/>
        <end position="209"/>
    </location>
</feature>
<evidence type="ECO:0000256" key="3">
    <source>
        <dbReference type="ARBA" id="ARBA00023115"/>
    </source>
</evidence>
<dbReference type="EMBL" id="QNVI01000051">
    <property type="protein sequence ID" value="TDA38496.1"/>
    <property type="molecule type" value="Genomic_DNA"/>
</dbReference>
<dbReference type="GO" id="GO:0006596">
    <property type="term" value="P:polyamine biosynthetic process"/>
    <property type="evidence" value="ECO:0007669"/>
    <property type="project" value="UniProtKB-UniRule"/>
</dbReference>
<dbReference type="EMBL" id="RXIH01000017">
    <property type="protein sequence ID" value="RZN56810.1"/>
    <property type="molecule type" value="Genomic_DNA"/>
</dbReference>
<comment type="caution">
    <text evidence="6">The sequence shown here is derived from an EMBL/GenBank/DDBJ whole genome shotgun (WGS) entry which is preliminary data.</text>
</comment>
<evidence type="ECO:0000313" key="8">
    <source>
        <dbReference type="Proteomes" id="UP000316080"/>
    </source>
</evidence>
<keyword evidence="3 4" id="KW-0620">Polyamine biosynthesis</keyword>
<gene>
    <name evidence="7" type="ORF">DSO09_04305</name>
    <name evidence="6" type="ORF">EF809_02150</name>
</gene>
<proteinExistence type="inferred from homology"/>
<dbReference type="PROSITE" id="PS51006">
    <property type="entry name" value="PABS_2"/>
    <property type="match status" value="1"/>
</dbReference>
<dbReference type="GO" id="GO:0008168">
    <property type="term" value="F:methyltransferase activity"/>
    <property type="evidence" value="ECO:0007669"/>
    <property type="project" value="UniProtKB-KW"/>
</dbReference>
<keyword evidence="2 4" id="KW-0808">Transferase</keyword>
<dbReference type="Proteomes" id="UP000317265">
    <property type="component" value="Unassembled WGS sequence"/>
</dbReference>
<sequence>MNEIKFYSEKTGKYYRLVSTSTWPYLEISGIRMHRADEVDPKKDAELKIKAIGRVYGRVLDCCTGLGYTAILLANKKSVDEVITIEKDENVIMIAKQNPYSKPLFENSKIKLIIGDAFEEIKKFEDKYFNFIVHDPPRISIAHELYSLEFYKQLYRILKDNGRILHYVGRPGIRQGKNYIKGIIHRLRMAGFKRIKMVDYALSLIIEKV</sequence>
<evidence type="ECO:0000313" key="7">
    <source>
        <dbReference type="EMBL" id="TDA38496.1"/>
    </source>
</evidence>
<keyword evidence="6" id="KW-0489">Methyltransferase</keyword>
<evidence type="ECO:0000313" key="6">
    <source>
        <dbReference type="EMBL" id="RZN56810.1"/>
    </source>
</evidence>
<comment type="similarity">
    <text evidence="1">Belongs to the spermidine/spermine synthase family.</text>
</comment>
<dbReference type="Pfam" id="PF01564">
    <property type="entry name" value="Spermine_synth"/>
    <property type="match status" value="1"/>
</dbReference>
<dbReference type="AlphaFoldDB" id="A0A520KGK2"/>
<dbReference type="Proteomes" id="UP000316080">
    <property type="component" value="Unassembled WGS sequence"/>
</dbReference>
<reference evidence="6 8" key="2">
    <citation type="journal article" date="2019" name="Nat. Microbiol.">
        <title>Wide diversity of methane and short-chain alkane metabolisms in uncultured archaea.</title>
        <authorList>
            <person name="Borrel G."/>
            <person name="Adam P.S."/>
            <person name="McKay L.J."/>
            <person name="Chen L.X."/>
            <person name="Sierra-Garcia I.N."/>
            <person name="Sieber C.M."/>
            <person name="Letourneur Q."/>
            <person name="Ghozlane A."/>
            <person name="Andersen G.L."/>
            <person name="Li W.J."/>
            <person name="Hallam S.J."/>
            <person name="Muyzer G."/>
            <person name="de Oliveira V.M."/>
            <person name="Inskeep W.P."/>
            <person name="Banfield J.F."/>
            <person name="Gribaldo S."/>
        </authorList>
    </citation>
    <scope>NUCLEOTIDE SEQUENCE [LARGE SCALE GENOMIC DNA]</scope>
    <source>
        <strain evidence="6">Verst-YHS</strain>
    </source>
</reference>
<dbReference type="GO" id="GO:0010487">
    <property type="term" value="F:thermospermine synthase activity"/>
    <property type="evidence" value="ECO:0007669"/>
    <property type="project" value="TreeGrafter"/>
</dbReference>
<dbReference type="GO" id="GO:0032259">
    <property type="term" value="P:methylation"/>
    <property type="evidence" value="ECO:0007669"/>
    <property type="project" value="UniProtKB-KW"/>
</dbReference>
<evidence type="ECO:0000256" key="4">
    <source>
        <dbReference type="PROSITE-ProRule" id="PRU00354"/>
    </source>
</evidence>
<dbReference type="Gene3D" id="3.40.50.150">
    <property type="entry name" value="Vaccinia Virus protein VP39"/>
    <property type="match status" value="1"/>
</dbReference>
<evidence type="ECO:0000313" key="9">
    <source>
        <dbReference type="Proteomes" id="UP000317265"/>
    </source>
</evidence>